<feature type="transmembrane region" description="Helical" evidence="2">
    <location>
        <begin position="360"/>
        <end position="381"/>
    </location>
</feature>
<dbReference type="OrthoDB" id="29661at2759"/>
<name>A0A183DYA2_9BILA</name>
<evidence type="ECO:0000313" key="3">
    <source>
        <dbReference type="EMBL" id="VDN22795.1"/>
    </source>
</evidence>
<feature type="compositionally biased region" description="Polar residues" evidence="1">
    <location>
        <begin position="119"/>
        <end position="132"/>
    </location>
</feature>
<reference evidence="3 4" key="2">
    <citation type="submission" date="2018-11" db="EMBL/GenBank/DDBJ databases">
        <authorList>
            <consortium name="Pathogen Informatics"/>
        </authorList>
    </citation>
    <scope>NUCLEOTIDE SEQUENCE [LARGE SCALE GENOMIC DNA]</scope>
</reference>
<feature type="transmembrane region" description="Helical" evidence="2">
    <location>
        <begin position="87"/>
        <end position="105"/>
    </location>
</feature>
<keyword evidence="4" id="KW-1185">Reference proteome</keyword>
<feature type="transmembrane region" description="Helical" evidence="2">
    <location>
        <begin position="45"/>
        <end position="67"/>
    </location>
</feature>
<evidence type="ECO:0000313" key="4">
    <source>
        <dbReference type="Proteomes" id="UP000271098"/>
    </source>
</evidence>
<gene>
    <name evidence="3" type="ORF">GPUH_LOCUS13693</name>
</gene>
<evidence type="ECO:0000256" key="2">
    <source>
        <dbReference type="SAM" id="Phobius"/>
    </source>
</evidence>
<protein>
    <submittedName>
        <fullName evidence="3 5">Uncharacterized protein</fullName>
    </submittedName>
</protein>
<feature type="region of interest" description="Disordered" evidence="1">
    <location>
        <begin position="119"/>
        <end position="232"/>
    </location>
</feature>
<keyword evidence="2" id="KW-1133">Transmembrane helix</keyword>
<reference evidence="5" key="1">
    <citation type="submission" date="2016-06" db="UniProtKB">
        <authorList>
            <consortium name="WormBaseParasite"/>
        </authorList>
    </citation>
    <scope>IDENTIFICATION</scope>
</reference>
<feature type="transmembrane region" description="Helical" evidence="2">
    <location>
        <begin position="6"/>
        <end position="24"/>
    </location>
</feature>
<proteinExistence type="predicted"/>
<keyword evidence="2" id="KW-0812">Transmembrane</keyword>
<dbReference type="Proteomes" id="UP000271098">
    <property type="component" value="Unassembled WGS sequence"/>
</dbReference>
<dbReference type="AlphaFoldDB" id="A0A183DYA2"/>
<keyword evidence="2" id="KW-0472">Membrane</keyword>
<feature type="transmembrane region" description="Helical" evidence="2">
    <location>
        <begin position="326"/>
        <end position="348"/>
    </location>
</feature>
<dbReference type="WBParaSite" id="GPUH_0001370801-mRNA-1">
    <property type="protein sequence ID" value="GPUH_0001370801-mRNA-1"/>
    <property type="gene ID" value="GPUH_0001370801"/>
</dbReference>
<feature type="compositionally biased region" description="Basic and acidic residues" evidence="1">
    <location>
        <begin position="198"/>
        <end position="215"/>
    </location>
</feature>
<feature type="compositionally biased region" description="Basic and acidic residues" evidence="1">
    <location>
        <begin position="144"/>
        <end position="167"/>
    </location>
</feature>
<feature type="transmembrane region" description="Helical" evidence="2">
    <location>
        <begin position="388"/>
        <end position="406"/>
    </location>
</feature>
<dbReference type="EMBL" id="UYRT01080465">
    <property type="protein sequence ID" value="VDN22795.1"/>
    <property type="molecule type" value="Genomic_DNA"/>
</dbReference>
<evidence type="ECO:0000256" key="1">
    <source>
        <dbReference type="SAM" id="MobiDB-lite"/>
    </source>
</evidence>
<organism evidence="5">
    <name type="scientific">Gongylonema pulchrum</name>
    <dbReference type="NCBI Taxonomy" id="637853"/>
    <lineage>
        <taxon>Eukaryota</taxon>
        <taxon>Metazoa</taxon>
        <taxon>Ecdysozoa</taxon>
        <taxon>Nematoda</taxon>
        <taxon>Chromadorea</taxon>
        <taxon>Rhabditida</taxon>
        <taxon>Spirurina</taxon>
        <taxon>Spiruromorpha</taxon>
        <taxon>Spiruroidea</taxon>
        <taxon>Gongylonematidae</taxon>
        <taxon>Gongylonema</taxon>
    </lineage>
</organism>
<sequence length="413" mass="46844">MEYTRFLALNAIVVIAAAIMFVGCRRSYSIYFFEHIVAQMEYTRFLALNAIVVIAAAIMFVGCRRSYSIYFFERDTKRVVFLEEISAIFVPVVLSVLLLILYLGAKRIEAVGEEGVPSRRTSLAHSTVQRPSFTELDSIPESSAETHGRRSSETSRASNRDSVDDHTGLCSGERSVEEELRPKSSLTEKILEQLARGRSSETSRASNRDSVDDHTGLCSGERSVEEELRPKSSLTEKILEQLARESEAAEATNGKIRLDNLPPRRISRARKSSILDDNELAVERKRSQIYKEIGRISFFPTTFGEVMAGIRRPYTKNNTKQSLFDVVIQLIGVHIPLWLSVVAVHITLVEVFNMKLYYLFYYYHPGMKLMAMVISILLGLFHEAKWTWFVNDLLGIAAAYVVIARVEVISRFF</sequence>
<accession>A0A183DYA2</accession>
<evidence type="ECO:0000313" key="5">
    <source>
        <dbReference type="WBParaSite" id="GPUH_0001370801-mRNA-1"/>
    </source>
</evidence>
<dbReference type="PROSITE" id="PS51257">
    <property type="entry name" value="PROKAR_LIPOPROTEIN"/>
    <property type="match status" value="1"/>
</dbReference>